<evidence type="ECO:0000313" key="3">
    <source>
        <dbReference type="Proteomes" id="UP000652761"/>
    </source>
</evidence>
<sequence length="289" mass="32058">KCIYEKLTDEEVDCCPICNIDLGCTPIEKLRPDHNLQDVRAKIFPFKRRKVKAPEVIPSISLPIRRKERSLSSLVVSAPRVATQNGLTGRRTKVVTRKSSALRGLVIDEPIKKEEDTAEDHQESSSSPERLSKTAQNKRQNFPNAESSSHASKKDADNSVEPSADKTELWKPLNCLVEAANRTKSLKFSGQGSISKFEISNGSQSDISSHKTKTREHPYKSKLPDDKNSDSSATPALPKVRRMHGVGRKRAATSRDFGVSAQALLDAASGKRERRISPIWFSLIADSDQ</sequence>
<dbReference type="AlphaFoldDB" id="A0A843VXA9"/>
<name>A0A843VXA9_COLES</name>
<keyword evidence="3" id="KW-1185">Reference proteome</keyword>
<feature type="region of interest" description="Disordered" evidence="1">
    <location>
        <begin position="197"/>
        <end position="253"/>
    </location>
</feature>
<dbReference type="OrthoDB" id="1305878at2759"/>
<feature type="compositionally biased region" description="Polar residues" evidence="1">
    <location>
        <begin position="124"/>
        <end position="150"/>
    </location>
</feature>
<dbReference type="InterPro" id="IPR013083">
    <property type="entry name" value="Znf_RING/FYVE/PHD"/>
</dbReference>
<dbReference type="EMBL" id="NMUH01002687">
    <property type="protein sequence ID" value="MQM01489.1"/>
    <property type="molecule type" value="Genomic_DNA"/>
</dbReference>
<feature type="compositionally biased region" description="Basic and acidic residues" evidence="1">
    <location>
        <begin position="152"/>
        <end position="166"/>
    </location>
</feature>
<dbReference type="Gene3D" id="3.30.40.10">
    <property type="entry name" value="Zinc/RING finger domain, C3HC4 (zinc finger)"/>
    <property type="match status" value="1"/>
</dbReference>
<dbReference type="InterPro" id="IPR044807">
    <property type="entry name" value="DRIP1-like"/>
</dbReference>
<dbReference type="PANTHER" id="PTHR46293">
    <property type="entry name" value="E3 UBIQUITIN PROTEIN LIGASE DRIP1"/>
    <property type="match status" value="1"/>
</dbReference>
<dbReference type="PANTHER" id="PTHR46293:SF1">
    <property type="entry name" value="OS03G0632800 PROTEIN"/>
    <property type="match status" value="1"/>
</dbReference>
<feature type="compositionally biased region" description="Basic residues" evidence="1">
    <location>
        <begin position="239"/>
        <end position="252"/>
    </location>
</feature>
<protein>
    <recommendedName>
        <fullName evidence="4">E3 ubiquitin protein ligase DRIP2</fullName>
    </recommendedName>
</protein>
<evidence type="ECO:0000313" key="2">
    <source>
        <dbReference type="EMBL" id="MQM01489.1"/>
    </source>
</evidence>
<feature type="non-terminal residue" evidence="2">
    <location>
        <position position="1"/>
    </location>
</feature>
<feature type="compositionally biased region" description="Basic and acidic residues" evidence="1">
    <location>
        <begin position="109"/>
        <end position="123"/>
    </location>
</feature>
<feature type="compositionally biased region" description="Basic and acidic residues" evidence="1">
    <location>
        <begin position="215"/>
        <end position="229"/>
    </location>
</feature>
<gene>
    <name evidence="2" type="ORF">Taro_034251</name>
</gene>
<accession>A0A843VXA9</accession>
<proteinExistence type="predicted"/>
<dbReference type="Proteomes" id="UP000652761">
    <property type="component" value="Unassembled WGS sequence"/>
</dbReference>
<feature type="region of interest" description="Disordered" evidence="1">
    <location>
        <begin position="106"/>
        <end position="166"/>
    </location>
</feature>
<evidence type="ECO:0000256" key="1">
    <source>
        <dbReference type="SAM" id="MobiDB-lite"/>
    </source>
</evidence>
<organism evidence="2 3">
    <name type="scientific">Colocasia esculenta</name>
    <name type="common">Wild taro</name>
    <name type="synonym">Arum esculentum</name>
    <dbReference type="NCBI Taxonomy" id="4460"/>
    <lineage>
        <taxon>Eukaryota</taxon>
        <taxon>Viridiplantae</taxon>
        <taxon>Streptophyta</taxon>
        <taxon>Embryophyta</taxon>
        <taxon>Tracheophyta</taxon>
        <taxon>Spermatophyta</taxon>
        <taxon>Magnoliopsida</taxon>
        <taxon>Liliopsida</taxon>
        <taxon>Araceae</taxon>
        <taxon>Aroideae</taxon>
        <taxon>Colocasieae</taxon>
        <taxon>Colocasia</taxon>
    </lineage>
</organism>
<dbReference type="GO" id="GO:0004842">
    <property type="term" value="F:ubiquitin-protein transferase activity"/>
    <property type="evidence" value="ECO:0007669"/>
    <property type="project" value="InterPro"/>
</dbReference>
<feature type="compositionally biased region" description="Polar residues" evidence="1">
    <location>
        <begin position="197"/>
        <end position="207"/>
    </location>
</feature>
<feature type="non-terminal residue" evidence="2">
    <location>
        <position position="289"/>
    </location>
</feature>
<comment type="caution">
    <text evidence="2">The sequence shown here is derived from an EMBL/GenBank/DDBJ whole genome shotgun (WGS) entry which is preliminary data.</text>
</comment>
<reference evidence="2" key="1">
    <citation type="submission" date="2017-07" db="EMBL/GenBank/DDBJ databases">
        <title>Taro Niue Genome Assembly and Annotation.</title>
        <authorList>
            <person name="Atibalentja N."/>
            <person name="Keating K."/>
            <person name="Fields C.J."/>
        </authorList>
    </citation>
    <scope>NUCLEOTIDE SEQUENCE</scope>
    <source>
        <strain evidence="2">Niue_2</strain>
        <tissue evidence="2">Leaf</tissue>
    </source>
</reference>
<evidence type="ECO:0008006" key="4">
    <source>
        <dbReference type="Google" id="ProtNLM"/>
    </source>
</evidence>